<keyword evidence="4 6" id="KW-1133">Transmembrane helix</keyword>
<keyword evidence="2" id="KW-1003">Cell membrane</keyword>
<keyword evidence="3 6" id="KW-0812">Transmembrane</keyword>
<protein>
    <submittedName>
        <fullName evidence="8">DedA family protein</fullName>
    </submittedName>
</protein>
<organism evidence="8 9">
    <name type="scientific">Rubellimicrobium aerolatum</name>
    <dbReference type="NCBI Taxonomy" id="490979"/>
    <lineage>
        <taxon>Bacteria</taxon>
        <taxon>Pseudomonadati</taxon>
        <taxon>Pseudomonadota</taxon>
        <taxon>Alphaproteobacteria</taxon>
        <taxon>Rhodobacterales</taxon>
        <taxon>Roseobacteraceae</taxon>
        <taxon>Rubellimicrobium</taxon>
    </lineage>
</organism>
<dbReference type="PANTHER" id="PTHR42709:SF6">
    <property type="entry name" value="UNDECAPRENYL PHOSPHATE TRANSPORTER A"/>
    <property type="match status" value="1"/>
</dbReference>
<evidence type="ECO:0000256" key="5">
    <source>
        <dbReference type="ARBA" id="ARBA00023136"/>
    </source>
</evidence>
<evidence type="ECO:0000256" key="2">
    <source>
        <dbReference type="ARBA" id="ARBA00022475"/>
    </source>
</evidence>
<keyword evidence="5 6" id="KW-0472">Membrane</keyword>
<feature type="transmembrane region" description="Helical" evidence="6">
    <location>
        <begin position="47"/>
        <end position="72"/>
    </location>
</feature>
<feature type="transmembrane region" description="Helical" evidence="6">
    <location>
        <begin position="140"/>
        <end position="160"/>
    </location>
</feature>
<evidence type="ECO:0000259" key="7">
    <source>
        <dbReference type="Pfam" id="PF09335"/>
    </source>
</evidence>
<comment type="subcellular location">
    <subcellularLocation>
        <location evidence="1">Cell membrane</location>
        <topology evidence="1">Multi-pass membrane protein</topology>
    </subcellularLocation>
</comment>
<dbReference type="InterPro" id="IPR032816">
    <property type="entry name" value="VTT_dom"/>
</dbReference>
<evidence type="ECO:0000313" key="9">
    <source>
        <dbReference type="Proteomes" id="UP001596056"/>
    </source>
</evidence>
<accession>A0ABW0S918</accession>
<dbReference type="InterPro" id="IPR051311">
    <property type="entry name" value="DedA_domain"/>
</dbReference>
<evidence type="ECO:0000256" key="1">
    <source>
        <dbReference type="ARBA" id="ARBA00004651"/>
    </source>
</evidence>
<name>A0ABW0S918_9RHOB</name>
<dbReference type="EMBL" id="JBHSNA010000002">
    <property type="protein sequence ID" value="MFC5565381.1"/>
    <property type="molecule type" value="Genomic_DNA"/>
</dbReference>
<dbReference type="RefSeq" id="WP_209837755.1">
    <property type="nucleotide sequence ID" value="NZ_JAGGJP010000002.1"/>
</dbReference>
<feature type="transmembrane region" description="Helical" evidence="6">
    <location>
        <begin position="7"/>
        <end position="27"/>
    </location>
</feature>
<evidence type="ECO:0000256" key="4">
    <source>
        <dbReference type="ARBA" id="ARBA00022989"/>
    </source>
</evidence>
<reference evidence="9" key="1">
    <citation type="journal article" date="2019" name="Int. J. Syst. Evol. Microbiol.">
        <title>The Global Catalogue of Microorganisms (GCM) 10K type strain sequencing project: providing services to taxonomists for standard genome sequencing and annotation.</title>
        <authorList>
            <consortium name="The Broad Institute Genomics Platform"/>
            <consortium name="The Broad Institute Genome Sequencing Center for Infectious Disease"/>
            <person name="Wu L."/>
            <person name="Ma J."/>
        </authorList>
    </citation>
    <scope>NUCLEOTIDE SEQUENCE [LARGE SCALE GENOMIC DNA]</scope>
    <source>
        <strain evidence="9">KACC 11588</strain>
    </source>
</reference>
<comment type="caution">
    <text evidence="8">The sequence shown here is derived from an EMBL/GenBank/DDBJ whole genome shotgun (WGS) entry which is preliminary data.</text>
</comment>
<keyword evidence="9" id="KW-1185">Reference proteome</keyword>
<evidence type="ECO:0000256" key="3">
    <source>
        <dbReference type="ARBA" id="ARBA00022692"/>
    </source>
</evidence>
<proteinExistence type="predicted"/>
<evidence type="ECO:0000313" key="8">
    <source>
        <dbReference type="EMBL" id="MFC5565381.1"/>
    </source>
</evidence>
<evidence type="ECO:0000256" key="6">
    <source>
        <dbReference type="SAM" id="Phobius"/>
    </source>
</evidence>
<dbReference type="PANTHER" id="PTHR42709">
    <property type="entry name" value="ALKALINE PHOSPHATASE LIKE PROTEIN"/>
    <property type="match status" value="1"/>
</dbReference>
<feature type="transmembrane region" description="Helical" evidence="6">
    <location>
        <begin position="172"/>
        <end position="193"/>
    </location>
</feature>
<feature type="domain" description="VTT" evidence="7">
    <location>
        <begin position="30"/>
        <end position="160"/>
    </location>
</feature>
<dbReference type="Proteomes" id="UP001596056">
    <property type="component" value="Unassembled WGS sequence"/>
</dbReference>
<gene>
    <name evidence="8" type="ORF">ACFPOC_03005</name>
</gene>
<dbReference type="Pfam" id="PF09335">
    <property type="entry name" value="VTT_dom"/>
    <property type="match status" value="1"/>
</dbReference>
<sequence>MFDFITAWIETGGLLAVGLLMILENVFPPIPSELIVPLAGFKAAQGAIPLIGLLIVATLGSTVGTLLWYGLARAWGRERFLRFLDRHGVWLTMSRQEAESAMDWFHRYGPVAVVLGRLVPTIRTLISVPAGLAEMPFPSFAAYTAAGSFLWIAILAGAGYLLESNYKAVEAWVNPISTLIVLAIVGLYIVRVVRGLRRRRSGRG</sequence>